<dbReference type="AlphaFoldDB" id="A0A2N5U3C9"/>
<dbReference type="Proteomes" id="UP000235388">
    <property type="component" value="Unassembled WGS sequence"/>
</dbReference>
<keyword evidence="2" id="KW-1185">Reference proteome</keyword>
<organism evidence="1 2">
    <name type="scientific">Puccinia coronata f. sp. avenae</name>
    <dbReference type="NCBI Taxonomy" id="200324"/>
    <lineage>
        <taxon>Eukaryota</taxon>
        <taxon>Fungi</taxon>
        <taxon>Dikarya</taxon>
        <taxon>Basidiomycota</taxon>
        <taxon>Pucciniomycotina</taxon>
        <taxon>Pucciniomycetes</taxon>
        <taxon>Pucciniales</taxon>
        <taxon>Pucciniaceae</taxon>
        <taxon>Puccinia</taxon>
    </lineage>
</organism>
<evidence type="ECO:0000313" key="2">
    <source>
        <dbReference type="Proteomes" id="UP000235388"/>
    </source>
</evidence>
<protein>
    <submittedName>
        <fullName evidence="1">Uncharacterized protein</fullName>
    </submittedName>
</protein>
<comment type="caution">
    <text evidence="1">The sequence shown here is derived from an EMBL/GenBank/DDBJ whole genome shotgun (WGS) entry which is preliminary data.</text>
</comment>
<name>A0A2N5U3C9_9BASI</name>
<accession>A0A2N5U3C9</accession>
<gene>
    <name evidence="1" type="ORF">PCANC_18927</name>
</gene>
<proteinExistence type="predicted"/>
<sequence length="245" mass="27439">MHWWCSGMAPALRDRVDVKFPGESHDLSGGHHRHCLGACARKSRDPLDQLFLVLAPATKTRDFLGTPHETITSNCPWGVGVKEAWKNTCQFFLSQTVSQVPYPAIPAATALTVSPPLIQRNSRWLGERGELKVRLTVEQPVIQWWRVGAYRDTTAAHPLVVHRSPDGGPTRRSGLPFETCLTIGATVPTVEPGSFQRSCDPTVKPPLRWWGGRMKYAQRWSNSPRSREVARWCRACSHVLRMALG</sequence>
<dbReference type="EMBL" id="PGCJ01000328">
    <property type="protein sequence ID" value="PLW32198.1"/>
    <property type="molecule type" value="Genomic_DNA"/>
</dbReference>
<evidence type="ECO:0000313" key="1">
    <source>
        <dbReference type="EMBL" id="PLW32198.1"/>
    </source>
</evidence>
<reference evidence="1 2" key="1">
    <citation type="submission" date="2017-11" db="EMBL/GenBank/DDBJ databases">
        <title>De novo assembly and phasing of dikaryotic genomes from two isolates of Puccinia coronata f. sp. avenae, the causal agent of oat crown rust.</title>
        <authorList>
            <person name="Miller M.E."/>
            <person name="Zhang Y."/>
            <person name="Omidvar V."/>
            <person name="Sperschneider J."/>
            <person name="Schwessinger B."/>
            <person name="Raley C."/>
            <person name="Palmer J.M."/>
            <person name="Garnica D."/>
            <person name="Upadhyaya N."/>
            <person name="Rathjen J."/>
            <person name="Taylor J.M."/>
            <person name="Park R.F."/>
            <person name="Dodds P.N."/>
            <person name="Hirsch C.D."/>
            <person name="Kianian S.F."/>
            <person name="Figueroa M."/>
        </authorList>
    </citation>
    <scope>NUCLEOTIDE SEQUENCE [LARGE SCALE GENOMIC DNA]</scope>
    <source>
        <strain evidence="1">12NC29</strain>
    </source>
</reference>